<accession>A0A653II15</accession>
<feature type="compositionally biased region" description="Low complexity" evidence="1">
    <location>
        <begin position="110"/>
        <end position="123"/>
    </location>
</feature>
<dbReference type="Proteomes" id="UP000439752">
    <property type="component" value="Unassembled WGS sequence"/>
</dbReference>
<keyword evidence="3" id="KW-1185">Reference proteome</keyword>
<sequence length="123" mass="14109">MIRYSSNNIRKTVETGIIKASSPVLFLHVKNRTYVLKKKELGAITIANIKKNTKTGLWWVRLSLGTDECGKRIQAYYSNKRKQEVEFWISEQVSARRTVPSGRSSRHARWMSSSSSGWRTMSG</sequence>
<gene>
    <name evidence="2" type="ORF">EXIGUO9Y_90008</name>
</gene>
<feature type="region of interest" description="Disordered" evidence="1">
    <location>
        <begin position="99"/>
        <end position="123"/>
    </location>
</feature>
<protein>
    <submittedName>
        <fullName evidence="2">Uncharacterized protein</fullName>
    </submittedName>
</protein>
<dbReference type="AlphaFoldDB" id="A0A653II15"/>
<evidence type="ECO:0000256" key="1">
    <source>
        <dbReference type="SAM" id="MobiDB-lite"/>
    </source>
</evidence>
<evidence type="ECO:0000313" key="3">
    <source>
        <dbReference type="Proteomes" id="UP000439752"/>
    </source>
</evidence>
<proteinExistence type="predicted"/>
<dbReference type="EMBL" id="CABWKQ010000059">
    <property type="protein sequence ID" value="VWX38787.1"/>
    <property type="molecule type" value="Genomic_DNA"/>
</dbReference>
<evidence type="ECO:0000313" key="2">
    <source>
        <dbReference type="EMBL" id="VWX38787.1"/>
    </source>
</evidence>
<name>A0A653II15_9BACL</name>
<reference evidence="2 3" key="1">
    <citation type="submission" date="2019-10" db="EMBL/GenBank/DDBJ databases">
        <authorList>
            <person name="Karimi E."/>
        </authorList>
    </citation>
    <scope>NUCLEOTIDE SEQUENCE [LARGE SCALE GENOMIC DNA]</scope>
    <source>
        <strain evidence="2">Exiguobacterium sp. 9Y</strain>
    </source>
</reference>
<organism evidence="2 3">
    <name type="scientific">Exiguobacterium oxidotolerans</name>
    <dbReference type="NCBI Taxonomy" id="223958"/>
    <lineage>
        <taxon>Bacteria</taxon>
        <taxon>Bacillati</taxon>
        <taxon>Bacillota</taxon>
        <taxon>Bacilli</taxon>
        <taxon>Bacillales</taxon>
        <taxon>Bacillales Family XII. Incertae Sedis</taxon>
        <taxon>Exiguobacterium</taxon>
    </lineage>
</organism>